<feature type="domain" description="PLD phosphodiesterase" evidence="1">
    <location>
        <begin position="100"/>
        <end position="122"/>
    </location>
</feature>
<comment type="caution">
    <text evidence="2">The sequence shown here is derived from an EMBL/GenBank/DDBJ whole genome shotgun (WGS) entry which is preliminary data.</text>
</comment>
<accession>A0A844G571</accession>
<dbReference type="Gene3D" id="3.30.870.10">
    <property type="entry name" value="Endonuclease Chain A"/>
    <property type="match status" value="1"/>
</dbReference>
<dbReference type="RefSeq" id="WP_106051988.1">
    <property type="nucleotide sequence ID" value="NZ_CALXOB010000045.1"/>
</dbReference>
<evidence type="ECO:0000313" key="2">
    <source>
        <dbReference type="EMBL" id="MST97499.1"/>
    </source>
</evidence>
<dbReference type="Proteomes" id="UP000435649">
    <property type="component" value="Unassembled WGS sequence"/>
</dbReference>
<dbReference type="SUPFAM" id="SSF56024">
    <property type="entry name" value="Phospholipase D/nuclease"/>
    <property type="match status" value="1"/>
</dbReference>
<dbReference type="GO" id="GO:0003824">
    <property type="term" value="F:catalytic activity"/>
    <property type="evidence" value="ECO:0007669"/>
    <property type="project" value="InterPro"/>
</dbReference>
<protein>
    <submittedName>
        <fullName evidence="2">Phospholipase</fullName>
    </submittedName>
</protein>
<keyword evidence="3" id="KW-1185">Reference proteome</keyword>
<reference evidence="2 3" key="1">
    <citation type="submission" date="2019-08" db="EMBL/GenBank/DDBJ databases">
        <title>In-depth cultivation of the pig gut microbiome towards novel bacterial diversity and tailored functional studies.</title>
        <authorList>
            <person name="Wylensek D."/>
            <person name="Hitch T.C.A."/>
            <person name="Clavel T."/>
        </authorList>
    </citation>
    <scope>NUCLEOTIDE SEQUENCE [LARGE SCALE GENOMIC DNA]</scope>
    <source>
        <strain evidence="2 3">BBE-744-WT-12</strain>
    </source>
</reference>
<sequence length="176" mass="20150">MTEFVADRQIYEKVIRVPVPLAQERLWIATADIKDMYVEKQGRGAASMVPFLQILSELLRRNVEIRLIHAKEPGPAFRKDFDKYPRLWEGLERVLCPRVHFKCIIIDGRLAYFGSANLTGAGMGAKGRTRRNFENGILTDDPALLVPLETQFDDVWRGAHCDQCGRREFCTDCPLI</sequence>
<evidence type="ECO:0000259" key="1">
    <source>
        <dbReference type="PROSITE" id="PS50035"/>
    </source>
</evidence>
<evidence type="ECO:0000313" key="3">
    <source>
        <dbReference type="Proteomes" id="UP000435649"/>
    </source>
</evidence>
<gene>
    <name evidence="2" type="ORF">FYJ85_10660</name>
</gene>
<proteinExistence type="predicted"/>
<dbReference type="GO" id="GO:0006793">
    <property type="term" value="P:phosphorus metabolic process"/>
    <property type="evidence" value="ECO:0007669"/>
    <property type="project" value="UniProtKB-ARBA"/>
</dbReference>
<dbReference type="EMBL" id="VUNS01000010">
    <property type="protein sequence ID" value="MST97499.1"/>
    <property type="molecule type" value="Genomic_DNA"/>
</dbReference>
<name>A0A844G571_9BACT</name>
<dbReference type="Pfam" id="PF13091">
    <property type="entry name" value="PLDc_2"/>
    <property type="match status" value="1"/>
</dbReference>
<dbReference type="CDD" id="cd00138">
    <property type="entry name" value="PLDc_SF"/>
    <property type="match status" value="1"/>
</dbReference>
<dbReference type="InterPro" id="IPR025202">
    <property type="entry name" value="PLD-like_dom"/>
</dbReference>
<dbReference type="AlphaFoldDB" id="A0A844G571"/>
<organism evidence="2 3">
    <name type="scientific">Victivallis lenta</name>
    <dbReference type="NCBI Taxonomy" id="2606640"/>
    <lineage>
        <taxon>Bacteria</taxon>
        <taxon>Pseudomonadati</taxon>
        <taxon>Lentisphaerota</taxon>
        <taxon>Lentisphaeria</taxon>
        <taxon>Victivallales</taxon>
        <taxon>Victivallaceae</taxon>
        <taxon>Victivallis</taxon>
    </lineage>
</organism>
<dbReference type="PROSITE" id="PS50035">
    <property type="entry name" value="PLD"/>
    <property type="match status" value="1"/>
</dbReference>
<dbReference type="InterPro" id="IPR001736">
    <property type="entry name" value="PLipase_D/transphosphatidylase"/>
</dbReference>